<feature type="transmembrane region" description="Helical" evidence="6">
    <location>
        <begin position="204"/>
        <end position="224"/>
    </location>
</feature>
<evidence type="ECO:0000313" key="8">
    <source>
        <dbReference type="EMBL" id="GAA2635149.1"/>
    </source>
</evidence>
<sequence>MHVNKTPAGNDTPARPGARAARTRPVRPLLPRRSPRPNRPPTLVLATASAVTAANVYLSQPLLAALAHSFGAGPDLLGAVPMATQLGYAAGILLLVPAGDSGDRRRLILRLGTASTVALAACALAPTVWWLIAASFALGLLSPVPQLVTPLAVALAAADGTDGADGGRAARGRVVGTVQGGLLIGVLASRAYSGALAEAVGWRGVYVCSAVMTLVLVYALRWALPAVPPAGDGSYRAALASLPRLAVHPLVSRIIGSGALVGIAFGAFWTALTFLLERGFHFGSATIGLFGLVAAASALASPWAGRAADRLGRRGALAALIGLVAVGWLLLLPGGSGLWWLIAGVIVVDVGVWGSQAACQTVLFTLDPAVHSRLNTLYFTFRFLGIAIGSLTGSLAWAHGGWPSVVATGMACTLAGLVVGLLPVRGGSAPAGDTADE</sequence>
<comment type="caution">
    <text evidence="8">The sequence shown here is derived from an EMBL/GenBank/DDBJ whole genome shotgun (WGS) entry which is preliminary data.</text>
</comment>
<comment type="subcellular location">
    <subcellularLocation>
        <location evidence="1">Cell membrane</location>
        <topology evidence="1">Multi-pass membrane protein</topology>
    </subcellularLocation>
</comment>
<evidence type="ECO:0000259" key="7">
    <source>
        <dbReference type="PROSITE" id="PS50850"/>
    </source>
</evidence>
<reference evidence="8 9" key="1">
    <citation type="journal article" date="2019" name="Int. J. Syst. Evol. Microbiol.">
        <title>The Global Catalogue of Microorganisms (GCM) 10K type strain sequencing project: providing services to taxonomists for standard genome sequencing and annotation.</title>
        <authorList>
            <consortium name="The Broad Institute Genomics Platform"/>
            <consortium name="The Broad Institute Genome Sequencing Center for Infectious Disease"/>
            <person name="Wu L."/>
            <person name="Ma J."/>
        </authorList>
    </citation>
    <scope>NUCLEOTIDE SEQUENCE [LARGE SCALE GENOMIC DNA]</scope>
    <source>
        <strain evidence="8 9">JCM 16373</strain>
    </source>
</reference>
<feature type="transmembrane region" description="Helical" evidence="6">
    <location>
        <begin position="404"/>
        <end position="424"/>
    </location>
</feature>
<dbReference type="Pfam" id="PF07690">
    <property type="entry name" value="MFS_1"/>
    <property type="match status" value="2"/>
</dbReference>
<feature type="transmembrane region" description="Helical" evidence="6">
    <location>
        <begin position="282"/>
        <end position="303"/>
    </location>
</feature>
<evidence type="ECO:0000256" key="1">
    <source>
        <dbReference type="ARBA" id="ARBA00004651"/>
    </source>
</evidence>
<dbReference type="InterPro" id="IPR011701">
    <property type="entry name" value="MFS"/>
</dbReference>
<feature type="region of interest" description="Disordered" evidence="5">
    <location>
        <begin position="1"/>
        <end position="41"/>
    </location>
</feature>
<dbReference type="EMBL" id="BAAARJ010000024">
    <property type="protein sequence ID" value="GAA2635149.1"/>
    <property type="molecule type" value="Genomic_DNA"/>
</dbReference>
<keyword evidence="2 6" id="KW-0812">Transmembrane</keyword>
<dbReference type="Proteomes" id="UP001501447">
    <property type="component" value="Unassembled WGS sequence"/>
</dbReference>
<feature type="transmembrane region" description="Helical" evidence="6">
    <location>
        <begin position="254"/>
        <end position="276"/>
    </location>
</feature>
<dbReference type="PROSITE" id="PS00216">
    <property type="entry name" value="SUGAR_TRANSPORT_1"/>
    <property type="match status" value="1"/>
</dbReference>
<dbReference type="InterPro" id="IPR036259">
    <property type="entry name" value="MFS_trans_sf"/>
</dbReference>
<gene>
    <name evidence="8" type="ORF">GCM10009863_59410</name>
</gene>
<feature type="transmembrane region" description="Helical" evidence="6">
    <location>
        <begin position="376"/>
        <end position="398"/>
    </location>
</feature>
<evidence type="ECO:0000256" key="5">
    <source>
        <dbReference type="SAM" id="MobiDB-lite"/>
    </source>
</evidence>
<feature type="transmembrane region" description="Helical" evidence="6">
    <location>
        <begin position="76"/>
        <end position="96"/>
    </location>
</feature>
<feature type="transmembrane region" description="Helical" evidence="6">
    <location>
        <begin position="42"/>
        <end position="64"/>
    </location>
</feature>
<feature type="domain" description="Major facilitator superfamily (MFS) profile" evidence="7">
    <location>
        <begin position="41"/>
        <end position="427"/>
    </location>
</feature>
<dbReference type="PROSITE" id="PS50850">
    <property type="entry name" value="MFS"/>
    <property type="match status" value="1"/>
</dbReference>
<dbReference type="Gene3D" id="1.20.1250.20">
    <property type="entry name" value="MFS general substrate transporter like domains"/>
    <property type="match status" value="1"/>
</dbReference>
<organism evidence="8 9">
    <name type="scientific">Streptomyces axinellae</name>
    <dbReference type="NCBI Taxonomy" id="552788"/>
    <lineage>
        <taxon>Bacteria</taxon>
        <taxon>Bacillati</taxon>
        <taxon>Actinomycetota</taxon>
        <taxon>Actinomycetes</taxon>
        <taxon>Kitasatosporales</taxon>
        <taxon>Streptomycetaceae</taxon>
        <taxon>Streptomyces</taxon>
    </lineage>
</organism>
<dbReference type="SUPFAM" id="SSF103473">
    <property type="entry name" value="MFS general substrate transporter"/>
    <property type="match status" value="1"/>
</dbReference>
<feature type="transmembrane region" description="Helical" evidence="6">
    <location>
        <begin position="108"/>
        <end position="132"/>
    </location>
</feature>
<dbReference type="InterPro" id="IPR020846">
    <property type="entry name" value="MFS_dom"/>
</dbReference>
<evidence type="ECO:0000256" key="6">
    <source>
        <dbReference type="SAM" id="Phobius"/>
    </source>
</evidence>
<accession>A0ABN3QTX5</accession>
<dbReference type="PANTHER" id="PTHR42910:SF1">
    <property type="entry name" value="MAJOR FACILITATOR SUPERFAMILY (MFS) PROFILE DOMAIN-CONTAINING PROTEIN"/>
    <property type="match status" value="1"/>
</dbReference>
<dbReference type="CDD" id="cd17324">
    <property type="entry name" value="MFS_NepI_like"/>
    <property type="match status" value="1"/>
</dbReference>
<feature type="transmembrane region" description="Helical" evidence="6">
    <location>
        <begin position="315"/>
        <end position="332"/>
    </location>
</feature>
<keyword evidence="3 6" id="KW-1133">Transmembrane helix</keyword>
<evidence type="ECO:0000256" key="4">
    <source>
        <dbReference type="ARBA" id="ARBA00023136"/>
    </source>
</evidence>
<dbReference type="PANTHER" id="PTHR42910">
    <property type="entry name" value="TRANSPORTER SCO4007-RELATED"/>
    <property type="match status" value="1"/>
</dbReference>
<feature type="transmembrane region" description="Helical" evidence="6">
    <location>
        <begin position="338"/>
        <end position="364"/>
    </location>
</feature>
<evidence type="ECO:0000256" key="2">
    <source>
        <dbReference type="ARBA" id="ARBA00022692"/>
    </source>
</evidence>
<proteinExistence type="predicted"/>
<dbReference type="InterPro" id="IPR005829">
    <property type="entry name" value="Sugar_transporter_CS"/>
</dbReference>
<name>A0ABN3QTX5_9ACTN</name>
<keyword evidence="4 6" id="KW-0472">Membrane</keyword>
<evidence type="ECO:0000256" key="3">
    <source>
        <dbReference type="ARBA" id="ARBA00022989"/>
    </source>
</evidence>
<keyword evidence="9" id="KW-1185">Reference proteome</keyword>
<protein>
    <submittedName>
        <fullName evidence="8">MFS transporter</fullName>
    </submittedName>
</protein>
<evidence type="ECO:0000313" key="9">
    <source>
        <dbReference type="Proteomes" id="UP001501447"/>
    </source>
</evidence>